<feature type="transmembrane region" description="Helical" evidence="1">
    <location>
        <begin position="6"/>
        <end position="25"/>
    </location>
</feature>
<keyword evidence="1" id="KW-1133">Transmembrane helix</keyword>
<dbReference type="Proteomes" id="UP000053424">
    <property type="component" value="Unassembled WGS sequence"/>
</dbReference>
<accession>A0A0C3C1B1</accession>
<organism evidence="2 3">
    <name type="scientific">Hebeloma cylindrosporum</name>
    <dbReference type="NCBI Taxonomy" id="76867"/>
    <lineage>
        <taxon>Eukaryota</taxon>
        <taxon>Fungi</taxon>
        <taxon>Dikarya</taxon>
        <taxon>Basidiomycota</taxon>
        <taxon>Agaricomycotina</taxon>
        <taxon>Agaricomycetes</taxon>
        <taxon>Agaricomycetidae</taxon>
        <taxon>Agaricales</taxon>
        <taxon>Agaricineae</taxon>
        <taxon>Hymenogastraceae</taxon>
        <taxon>Hebeloma</taxon>
    </lineage>
</organism>
<name>A0A0C3C1B1_HEBCY</name>
<keyword evidence="3" id="KW-1185">Reference proteome</keyword>
<evidence type="ECO:0000313" key="2">
    <source>
        <dbReference type="EMBL" id="KIM42640.1"/>
    </source>
</evidence>
<dbReference type="EMBL" id="KN831777">
    <property type="protein sequence ID" value="KIM42640.1"/>
    <property type="molecule type" value="Genomic_DNA"/>
</dbReference>
<dbReference type="OrthoDB" id="26838at2759"/>
<reference evidence="2 3" key="1">
    <citation type="submission" date="2014-04" db="EMBL/GenBank/DDBJ databases">
        <authorList>
            <consortium name="DOE Joint Genome Institute"/>
            <person name="Kuo A."/>
            <person name="Gay G."/>
            <person name="Dore J."/>
            <person name="Kohler A."/>
            <person name="Nagy L.G."/>
            <person name="Floudas D."/>
            <person name="Copeland A."/>
            <person name="Barry K.W."/>
            <person name="Cichocki N."/>
            <person name="Veneault-Fourrey C."/>
            <person name="LaButti K."/>
            <person name="Lindquist E.A."/>
            <person name="Lipzen A."/>
            <person name="Lundell T."/>
            <person name="Morin E."/>
            <person name="Murat C."/>
            <person name="Sun H."/>
            <person name="Tunlid A."/>
            <person name="Henrissat B."/>
            <person name="Grigoriev I.V."/>
            <person name="Hibbett D.S."/>
            <person name="Martin F."/>
            <person name="Nordberg H.P."/>
            <person name="Cantor M.N."/>
            <person name="Hua S.X."/>
        </authorList>
    </citation>
    <scope>NUCLEOTIDE SEQUENCE [LARGE SCALE GENOMIC DNA]</scope>
    <source>
        <strain evidence="3">h7</strain>
    </source>
</reference>
<reference evidence="3" key="2">
    <citation type="submission" date="2015-01" db="EMBL/GenBank/DDBJ databases">
        <title>Evolutionary Origins and Diversification of the Mycorrhizal Mutualists.</title>
        <authorList>
            <consortium name="DOE Joint Genome Institute"/>
            <consortium name="Mycorrhizal Genomics Consortium"/>
            <person name="Kohler A."/>
            <person name="Kuo A."/>
            <person name="Nagy L.G."/>
            <person name="Floudas D."/>
            <person name="Copeland A."/>
            <person name="Barry K.W."/>
            <person name="Cichocki N."/>
            <person name="Veneault-Fourrey C."/>
            <person name="LaButti K."/>
            <person name="Lindquist E.A."/>
            <person name="Lipzen A."/>
            <person name="Lundell T."/>
            <person name="Morin E."/>
            <person name="Murat C."/>
            <person name="Riley R."/>
            <person name="Ohm R."/>
            <person name="Sun H."/>
            <person name="Tunlid A."/>
            <person name="Henrissat B."/>
            <person name="Grigoriev I.V."/>
            <person name="Hibbett D.S."/>
            <person name="Martin F."/>
        </authorList>
    </citation>
    <scope>NUCLEOTIDE SEQUENCE [LARGE SCALE GENOMIC DNA]</scope>
    <source>
        <strain evidence="3">h7</strain>
    </source>
</reference>
<evidence type="ECO:0000256" key="1">
    <source>
        <dbReference type="SAM" id="Phobius"/>
    </source>
</evidence>
<evidence type="ECO:0000313" key="3">
    <source>
        <dbReference type="Proteomes" id="UP000053424"/>
    </source>
</evidence>
<keyword evidence="1" id="KW-0472">Membrane</keyword>
<dbReference type="AlphaFoldDB" id="A0A0C3C1B1"/>
<dbReference type="STRING" id="686832.A0A0C3C1B1"/>
<proteinExistence type="predicted"/>
<gene>
    <name evidence="2" type="ORF">M413DRAFT_408566</name>
</gene>
<protein>
    <submittedName>
        <fullName evidence="2">Uncharacterized protein</fullName>
    </submittedName>
</protein>
<dbReference type="HOGENOM" id="CLU_1165948_0_0_1"/>
<sequence>MMGAWTLVNFIMGGVSPCVVFWIFSWRMVDSRRQRGEYEEDQFGRLSPFPHRRDISGQPGSYSAIHKLAGLEQCIKEHEITIDELDKNKPVVTHRDWLIRPLREPYLRYSSRDVHLIGILYAHFKEQGYINNDRLPSQSARYVSLLQGAKPRATDIFNQHPLLPLHILEYNGYALTRSCISCKRSLPETAFSKSGWKQAKKRECWVCRAISVRRKMHDNWEREEGGDWDGDFEDDDGW</sequence>
<keyword evidence="1" id="KW-0812">Transmembrane</keyword>